<feature type="active site" evidence="3">
    <location>
        <position position="256"/>
    </location>
</feature>
<dbReference type="PROSITE" id="PS00687">
    <property type="entry name" value="ALDEHYDE_DEHYDR_GLU"/>
    <property type="match status" value="1"/>
</dbReference>
<keyword evidence="2 4" id="KW-0560">Oxidoreductase</keyword>
<name>A0ABV1K617_9PSEU</name>
<comment type="similarity">
    <text evidence="1 4">Belongs to the aldehyde dehydrogenase family.</text>
</comment>
<evidence type="ECO:0000256" key="3">
    <source>
        <dbReference type="PROSITE-ProRule" id="PRU10007"/>
    </source>
</evidence>
<dbReference type="InterPro" id="IPR029510">
    <property type="entry name" value="Ald_DH_CS_GLU"/>
</dbReference>
<dbReference type="InterPro" id="IPR016163">
    <property type="entry name" value="Ald_DH_C"/>
</dbReference>
<dbReference type="PANTHER" id="PTHR42804">
    <property type="entry name" value="ALDEHYDE DEHYDROGENASE"/>
    <property type="match status" value="1"/>
</dbReference>
<keyword evidence="7" id="KW-1185">Reference proteome</keyword>
<proteinExistence type="inferred from homology"/>
<dbReference type="InterPro" id="IPR016161">
    <property type="entry name" value="Ald_DH/histidinol_DH"/>
</dbReference>
<evidence type="ECO:0000256" key="1">
    <source>
        <dbReference type="ARBA" id="ARBA00009986"/>
    </source>
</evidence>
<dbReference type="SUPFAM" id="SSF53720">
    <property type="entry name" value="ALDH-like"/>
    <property type="match status" value="1"/>
</dbReference>
<sequence length="487" mass="50058">MTDHDTGTADRDAFFVDGRWHAPATTESTEVLEAATGAVLGRAALASTPDVDSAVAAARTALDGPWGRMTGAERAAVMRRLAAVLTSRARETAALVSRENGMPRSLSIGANGFAPPLMLDYYAGLAEGLDDEDLRSGMLARVSVRRGPVGVVAAVTPWNYPQALAAMKIAPALAAGCTVVLKPAPETALDAYAWADAAAEAGLPAGVLNILPGGREAGAHLVAHPVVDKVAFTGSTAAGRAIGETCGRLLRPVTLELGGKSAALLAEDADLNAFLAALPEVSLANNGQTCHACTRILAPRGRYDEIVDAVTDTVRALPVGDPLDKATRIGPLVSAAQRDRVLGLVGAGRAAGARLTTGGGVPAGRDRGWFVEPTVVAGVDNDSLLAREEIFGPVLCVLPYDDEDDAVRIANDSEYGLGGTVWTTDPGRGAAIADRIRSGTVGVNHYALDVLGPFGGVKASGLGRELGPEGLAAYVALKSVYLPPESR</sequence>
<evidence type="ECO:0000259" key="5">
    <source>
        <dbReference type="Pfam" id="PF00171"/>
    </source>
</evidence>
<dbReference type="Proteomes" id="UP001494902">
    <property type="component" value="Unassembled WGS sequence"/>
</dbReference>
<dbReference type="InterPro" id="IPR015590">
    <property type="entry name" value="Aldehyde_DH_dom"/>
</dbReference>
<dbReference type="RefSeq" id="WP_349297003.1">
    <property type="nucleotide sequence ID" value="NZ_JBEDNQ010000002.1"/>
</dbReference>
<comment type="caution">
    <text evidence="6">The sequence shown here is derived from an EMBL/GenBank/DDBJ whole genome shotgun (WGS) entry which is preliminary data.</text>
</comment>
<dbReference type="PANTHER" id="PTHR42804:SF1">
    <property type="entry name" value="ALDEHYDE DEHYDROGENASE-RELATED"/>
    <property type="match status" value="1"/>
</dbReference>
<evidence type="ECO:0000256" key="2">
    <source>
        <dbReference type="ARBA" id="ARBA00023002"/>
    </source>
</evidence>
<dbReference type="EMBL" id="JBEDNQ010000002">
    <property type="protein sequence ID" value="MEQ3549910.1"/>
    <property type="molecule type" value="Genomic_DNA"/>
</dbReference>
<protein>
    <submittedName>
        <fullName evidence="6">Aldehyde dehydrogenase</fullName>
    </submittedName>
</protein>
<reference evidence="6 7" key="1">
    <citation type="submission" date="2024-03" db="EMBL/GenBank/DDBJ databases">
        <title>Draft genome sequence of Pseudonocardia nematodicida JCM 31783.</title>
        <authorList>
            <person name="Butdee W."/>
            <person name="Duangmal K."/>
        </authorList>
    </citation>
    <scope>NUCLEOTIDE SEQUENCE [LARGE SCALE GENOMIC DNA]</scope>
    <source>
        <strain evidence="6 7">JCM 31783</strain>
    </source>
</reference>
<dbReference type="Gene3D" id="3.40.605.10">
    <property type="entry name" value="Aldehyde Dehydrogenase, Chain A, domain 1"/>
    <property type="match status" value="1"/>
</dbReference>
<accession>A0ABV1K617</accession>
<dbReference type="CDD" id="cd07139">
    <property type="entry name" value="ALDH_AldA-Rv0768"/>
    <property type="match status" value="1"/>
</dbReference>
<evidence type="ECO:0000256" key="4">
    <source>
        <dbReference type="RuleBase" id="RU003345"/>
    </source>
</evidence>
<dbReference type="Pfam" id="PF00171">
    <property type="entry name" value="Aldedh"/>
    <property type="match status" value="1"/>
</dbReference>
<dbReference type="Gene3D" id="3.40.309.10">
    <property type="entry name" value="Aldehyde Dehydrogenase, Chain A, domain 2"/>
    <property type="match status" value="1"/>
</dbReference>
<organism evidence="6 7">
    <name type="scientific">Pseudonocardia nematodicida</name>
    <dbReference type="NCBI Taxonomy" id="1206997"/>
    <lineage>
        <taxon>Bacteria</taxon>
        <taxon>Bacillati</taxon>
        <taxon>Actinomycetota</taxon>
        <taxon>Actinomycetes</taxon>
        <taxon>Pseudonocardiales</taxon>
        <taxon>Pseudonocardiaceae</taxon>
        <taxon>Pseudonocardia</taxon>
    </lineage>
</organism>
<feature type="domain" description="Aldehyde dehydrogenase" evidence="5">
    <location>
        <begin position="22"/>
        <end position="480"/>
    </location>
</feature>
<gene>
    <name evidence="6" type="ORF">WIS52_05460</name>
</gene>
<dbReference type="InterPro" id="IPR016162">
    <property type="entry name" value="Ald_DH_N"/>
</dbReference>
<evidence type="ECO:0000313" key="7">
    <source>
        <dbReference type="Proteomes" id="UP001494902"/>
    </source>
</evidence>
<evidence type="ECO:0000313" key="6">
    <source>
        <dbReference type="EMBL" id="MEQ3549910.1"/>
    </source>
</evidence>